<dbReference type="PROSITE" id="PS51257">
    <property type="entry name" value="PROKAR_LIPOPROTEIN"/>
    <property type="match status" value="1"/>
</dbReference>
<dbReference type="STRING" id="93759.A0A1R3JYS9"/>
<keyword evidence="12" id="KW-0245">EGF-like domain</keyword>
<feature type="transmembrane region" description="Helical" evidence="13">
    <location>
        <begin position="614"/>
        <end position="636"/>
    </location>
</feature>
<dbReference type="Pfam" id="PF01453">
    <property type="entry name" value="B_lectin"/>
    <property type="match status" value="1"/>
</dbReference>
<keyword evidence="6" id="KW-0418">Kinase</keyword>
<dbReference type="PIRSF" id="PIRSF000641">
    <property type="entry name" value="SRK"/>
    <property type="match status" value="1"/>
</dbReference>
<dbReference type="Pfam" id="PF08276">
    <property type="entry name" value="PAN_2"/>
    <property type="match status" value="1"/>
</dbReference>
<dbReference type="OrthoDB" id="1741851at2759"/>
<keyword evidence="20" id="KW-1185">Reference proteome</keyword>
<evidence type="ECO:0000256" key="12">
    <source>
        <dbReference type="PROSITE-ProRule" id="PRU00076"/>
    </source>
</evidence>
<keyword evidence="13" id="KW-0472">Membrane</keyword>
<dbReference type="GO" id="GO:0004674">
    <property type="term" value="F:protein serine/threonine kinase activity"/>
    <property type="evidence" value="ECO:0007669"/>
    <property type="project" value="UniProtKB-KW"/>
</dbReference>
<comment type="catalytic activity">
    <reaction evidence="10">
        <text>L-threonyl-[protein] + ATP = O-phospho-L-threonyl-[protein] + ADP + H(+)</text>
        <dbReference type="Rhea" id="RHEA:46608"/>
        <dbReference type="Rhea" id="RHEA-COMP:11060"/>
        <dbReference type="Rhea" id="RHEA-COMP:11605"/>
        <dbReference type="ChEBI" id="CHEBI:15378"/>
        <dbReference type="ChEBI" id="CHEBI:30013"/>
        <dbReference type="ChEBI" id="CHEBI:30616"/>
        <dbReference type="ChEBI" id="CHEBI:61977"/>
        <dbReference type="ChEBI" id="CHEBI:456216"/>
        <dbReference type="EC" id="2.7.11.1"/>
    </reaction>
</comment>
<evidence type="ECO:0000256" key="5">
    <source>
        <dbReference type="ARBA" id="ARBA00022741"/>
    </source>
</evidence>
<dbReference type="FunFam" id="1.10.510.10:FF:001722">
    <property type="entry name" value="G-type lectin S-receptor-like serine/threonine-protein kinase B120"/>
    <property type="match status" value="1"/>
</dbReference>
<protein>
    <recommendedName>
        <fullName evidence="1">non-specific serine/threonine protein kinase</fullName>
        <ecNumber evidence="1">2.7.11.1</ecNumber>
    </recommendedName>
</protein>
<comment type="caution">
    <text evidence="12">Lacks conserved residue(s) required for the propagation of feature annotation.</text>
</comment>
<keyword evidence="3" id="KW-0808">Transferase</keyword>
<dbReference type="Gene3D" id="2.90.10.10">
    <property type="entry name" value="Bulb-type lectin domain"/>
    <property type="match status" value="1"/>
</dbReference>
<dbReference type="EMBL" id="AWUE01015032">
    <property type="protein sequence ID" value="OMO99887.1"/>
    <property type="molecule type" value="Genomic_DNA"/>
</dbReference>
<feature type="domain" description="Apple" evidence="18">
    <location>
        <begin position="350"/>
        <end position="427"/>
    </location>
</feature>
<evidence type="ECO:0000313" key="19">
    <source>
        <dbReference type="EMBL" id="OMO99887.1"/>
    </source>
</evidence>
<dbReference type="InterPro" id="IPR000742">
    <property type="entry name" value="EGF"/>
</dbReference>
<sequence length="946" mass="106485">MGTTSRWSVHMLSTLLIYYTVLILSCPQCCYSASARDNITISTSLVDNGETLVSAGNRFELGFFGPPRSSKVNRYLGIWYTSNPQTVVWVANREKPLSDVSGVVSIEGGDLKLSDARGEVYWSTNLELENPNLVAKLNDTGNLILLDDSLRDHLWQSFDHPADTFLFGMEMDENFALTSWSSEKDPEAGNFTFMQDPDRRNQFVVVENSFTYWRSSKPDNLFASSNMPSTIISFLNSSGSNVENFNDRGKVFNFSQNNTAEDFKDKRLVMNYTGDLQYWQLDNDTNNWNLIWWEPRDKCSLFNYCGNFGTCNANNKLPCKCLPGFKPKFSEKWNAGDFSGGCLRNSTSSCSNDRFLRLRNMKVGYSGLSYEAKDEAYCRDVCLSKCQCQAYSYVVQRDSKSCFTWVEELQDLQDDQDGGYDLYIRVAHSDIESTDRNCETCGMNLVPYPLSTGPGCGDPMYSSFYCNNNTDQLSFMGNYNVSRVDPEARTFVIQIPSKEADSCDAIQSSGSRILQLNQSSPFNVTNWCSSDSSLIGMIEVEISWKPPIEPTCTSPTDCKDWPHSTCSITKNGQKRCLCNANFQWDGLALNCTQEFLQKGGQAAESFIRNNSLPLILGVTLAIGMAFFCVVVSIYMWRRKAVKKQENQRKAALHRYDTERGVKELMDLSHFEEKDGTGIDVPFLDFETILTATDNFSDENKLGKGGFGPVYKGKFPGGQEMAVKRLSSVSGQGLEEFKNEVVLIAKLQHRNLVRLLGYCIRGEEKILLYEYMPNKSLDSWIFDESFSQQLDWETRGYMAPEYALDGLFSVKSDVFSFGVLMLEIVSGKKNMRYYQVEDAPSLIGYAWSLWQEGKAMDLMEETLRPSCNASEFLRCVHVGLLCVQEDPSERPTMSNVVLSLGSETSSLAIPKQPAFLTRRTLSTTASTSSISKAEAISEITSTLQEGR</sequence>
<dbReference type="Gene3D" id="3.30.200.20">
    <property type="entry name" value="Phosphorylase Kinase, domain 1"/>
    <property type="match status" value="1"/>
</dbReference>
<evidence type="ECO:0000256" key="6">
    <source>
        <dbReference type="ARBA" id="ARBA00022777"/>
    </source>
</evidence>
<dbReference type="Pfam" id="PF00954">
    <property type="entry name" value="S_locus_glycop"/>
    <property type="match status" value="1"/>
</dbReference>
<evidence type="ECO:0000259" key="15">
    <source>
        <dbReference type="PROSITE" id="PS50011"/>
    </source>
</evidence>
<dbReference type="SMART" id="SM00108">
    <property type="entry name" value="B_lectin"/>
    <property type="match status" value="1"/>
</dbReference>
<dbReference type="AlphaFoldDB" id="A0A1R3JYS9"/>
<dbReference type="InterPro" id="IPR001245">
    <property type="entry name" value="Ser-Thr/Tyr_kinase_cat_dom"/>
</dbReference>
<name>A0A1R3JYS9_9ROSI</name>
<evidence type="ECO:0000256" key="4">
    <source>
        <dbReference type="ARBA" id="ARBA00022729"/>
    </source>
</evidence>
<dbReference type="PROSITE" id="PS50948">
    <property type="entry name" value="PAN"/>
    <property type="match status" value="1"/>
</dbReference>
<feature type="domain" description="Protein kinase" evidence="15">
    <location>
        <begin position="695"/>
        <end position="946"/>
    </location>
</feature>
<dbReference type="InterPro" id="IPR001480">
    <property type="entry name" value="Bulb-type_lectin_dom"/>
</dbReference>
<dbReference type="GO" id="GO:0048544">
    <property type="term" value="P:recognition of pollen"/>
    <property type="evidence" value="ECO:0007669"/>
    <property type="project" value="InterPro"/>
</dbReference>
<dbReference type="Proteomes" id="UP000187203">
    <property type="component" value="Unassembled WGS sequence"/>
</dbReference>
<dbReference type="SMART" id="SM00473">
    <property type="entry name" value="PAN_AP"/>
    <property type="match status" value="1"/>
</dbReference>
<comment type="catalytic activity">
    <reaction evidence="11">
        <text>L-seryl-[protein] + ATP = O-phospho-L-seryl-[protein] + ADP + H(+)</text>
        <dbReference type="Rhea" id="RHEA:17989"/>
        <dbReference type="Rhea" id="RHEA-COMP:9863"/>
        <dbReference type="Rhea" id="RHEA-COMP:11604"/>
        <dbReference type="ChEBI" id="CHEBI:15378"/>
        <dbReference type="ChEBI" id="CHEBI:29999"/>
        <dbReference type="ChEBI" id="CHEBI:30616"/>
        <dbReference type="ChEBI" id="CHEBI:83421"/>
        <dbReference type="ChEBI" id="CHEBI:456216"/>
        <dbReference type="EC" id="2.7.11.1"/>
    </reaction>
</comment>
<evidence type="ECO:0000256" key="8">
    <source>
        <dbReference type="ARBA" id="ARBA00023157"/>
    </source>
</evidence>
<dbReference type="InterPro" id="IPR024171">
    <property type="entry name" value="SRK-like_kinase"/>
</dbReference>
<keyword evidence="13" id="KW-0812">Transmembrane</keyword>
<dbReference type="InterPro" id="IPR003609">
    <property type="entry name" value="Pan_app"/>
</dbReference>
<evidence type="ECO:0000256" key="13">
    <source>
        <dbReference type="SAM" id="Phobius"/>
    </source>
</evidence>
<dbReference type="FunFam" id="3.30.200.20:FF:001037">
    <property type="entry name" value="Putative G-type lectin S-receptor-like serine/threonine-protein kinase"/>
    <property type="match status" value="1"/>
</dbReference>
<dbReference type="InterPro" id="IPR000858">
    <property type="entry name" value="S_locus_glycoprot_dom"/>
</dbReference>
<reference evidence="20" key="1">
    <citation type="submission" date="2013-09" db="EMBL/GenBank/DDBJ databases">
        <title>Corchorus olitorius genome sequencing.</title>
        <authorList>
            <person name="Alam M."/>
            <person name="Haque M.S."/>
            <person name="Islam M.S."/>
            <person name="Emdad E.M."/>
            <person name="Islam M.M."/>
            <person name="Ahmed B."/>
            <person name="Halim A."/>
            <person name="Hossen Q.M.M."/>
            <person name="Hossain M.Z."/>
            <person name="Ahmed R."/>
            <person name="Khan M.M."/>
            <person name="Islam R."/>
            <person name="Rashid M.M."/>
            <person name="Khan S.A."/>
            <person name="Rahman M.S."/>
            <person name="Alam M."/>
            <person name="Yahiya A.S."/>
            <person name="Khan M.S."/>
            <person name="Azam M.S."/>
            <person name="Haque T."/>
            <person name="Lashkar M.Z.H."/>
            <person name="Akhand A.I."/>
            <person name="Morshed G."/>
            <person name="Roy S."/>
            <person name="Uddin K.S."/>
            <person name="Rabeya T."/>
            <person name="Hossain A.S."/>
            <person name="Chowdhury A."/>
            <person name="Snigdha A.R."/>
            <person name="Mortoza M.S."/>
            <person name="Matin S.A."/>
            <person name="Hoque S.M.E."/>
            <person name="Islam M.K."/>
            <person name="Roy D.K."/>
            <person name="Haider R."/>
            <person name="Moosa M.M."/>
            <person name="Elias S.M."/>
            <person name="Hasan A.M."/>
            <person name="Jahan S."/>
            <person name="Shafiuddin M."/>
            <person name="Mahmood N."/>
            <person name="Shommy N.S."/>
        </authorList>
    </citation>
    <scope>NUCLEOTIDE SEQUENCE [LARGE SCALE GENOMIC DNA]</scope>
    <source>
        <strain evidence="20">cv. O-4</strain>
    </source>
</reference>
<evidence type="ECO:0000256" key="1">
    <source>
        <dbReference type="ARBA" id="ARBA00012513"/>
    </source>
</evidence>
<feature type="signal peptide" evidence="14">
    <location>
        <begin position="1"/>
        <end position="32"/>
    </location>
</feature>
<evidence type="ECO:0000256" key="10">
    <source>
        <dbReference type="ARBA" id="ARBA00047899"/>
    </source>
</evidence>
<dbReference type="SUPFAM" id="SSF56112">
    <property type="entry name" value="Protein kinase-like (PK-like)"/>
    <property type="match status" value="1"/>
</dbReference>
<evidence type="ECO:0000256" key="7">
    <source>
        <dbReference type="ARBA" id="ARBA00022840"/>
    </source>
</evidence>
<dbReference type="GO" id="GO:0005524">
    <property type="term" value="F:ATP binding"/>
    <property type="evidence" value="ECO:0007669"/>
    <property type="project" value="UniProtKB-KW"/>
</dbReference>
<dbReference type="PROSITE" id="PS50927">
    <property type="entry name" value="BULB_LECTIN"/>
    <property type="match status" value="1"/>
</dbReference>
<keyword evidence="2" id="KW-0723">Serine/threonine-protein kinase</keyword>
<evidence type="ECO:0000259" key="17">
    <source>
        <dbReference type="PROSITE" id="PS50927"/>
    </source>
</evidence>
<accession>A0A1R3JYS9</accession>
<keyword evidence="9" id="KW-0325">Glycoprotein</keyword>
<organism evidence="19 20">
    <name type="scientific">Corchorus olitorius</name>
    <dbReference type="NCBI Taxonomy" id="93759"/>
    <lineage>
        <taxon>Eukaryota</taxon>
        <taxon>Viridiplantae</taxon>
        <taxon>Streptophyta</taxon>
        <taxon>Embryophyta</taxon>
        <taxon>Tracheophyta</taxon>
        <taxon>Spermatophyta</taxon>
        <taxon>Magnoliopsida</taxon>
        <taxon>eudicotyledons</taxon>
        <taxon>Gunneridae</taxon>
        <taxon>Pentapetalae</taxon>
        <taxon>rosids</taxon>
        <taxon>malvids</taxon>
        <taxon>Malvales</taxon>
        <taxon>Malvaceae</taxon>
        <taxon>Grewioideae</taxon>
        <taxon>Apeibeae</taxon>
        <taxon>Corchorus</taxon>
    </lineage>
</organism>
<keyword evidence="4 14" id="KW-0732">Signal</keyword>
<dbReference type="EC" id="2.7.11.1" evidence="1"/>
<dbReference type="SUPFAM" id="SSF51110">
    <property type="entry name" value="alpha-D-mannose-specific plant lectins"/>
    <property type="match status" value="1"/>
</dbReference>
<dbReference type="PROSITE" id="PS50011">
    <property type="entry name" value="PROTEIN_KINASE_DOM"/>
    <property type="match status" value="1"/>
</dbReference>
<evidence type="ECO:0000259" key="18">
    <source>
        <dbReference type="PROSITE" id="PS50948"/>
    </source>
</evidence>
<evidence type="ECO:0000256" key="3">
    <source>
        <dbReference type="ARBA" id="ARBA00022679"/>
    </source>
</evidence>
<evidence type="ECO:0000256" key="2">
    <source>
        <dbReference type="ARBA" id="ARBA00022527"/>
    </source>
</evidence>
<keyword evidence="7" id="KW-0067">ATP-binding</keyword>
<dbReference type="InterPro" id="IPR036426">
    <property type="entry name" value="Bulb-type_lectin_dom_sf"/>
</dbReference>
<evidence type="ECO:0000256" key="11">
    <source>
        <dbReference type="ARBA" id="ARBA00048679"/>
    </source>
</evidence>
<feature type="chain" id="PRO_5012322639" description="non-specific serine/threonine protein kinase" evidence="14">
    <location>
        <begin position="33"/>
        <end position="946"/>
    </location>
</feature>
<feature type="domain" description="Bulb-type lectin" evidence="17">
    <location>
        <begin position="37"/>
        <end position="158"/>
    </location>
</feature>
<keyword evidence="8" id="KW-1015">Disulfide bond</keyword>
<dbReference type="PROSITE" id="PS50026">
    <property type="entry name" value="EGF_3"/>
    <property type="match status" value="1"/>
</dbReference>
<dbReference type="PANTHER" id="PTHR32444:SF235">
    <property type="entry name" value="OS01G0783900 PROTEIN"/>
    <property type="match status" value="1"/>
</dbReference>
<evidence type="ECO:0000259" key="16">
    <source>
        <dbReference type="PROSITE" id="PS50026"/>
    </source>
</evidence>
<evidence type="ECO:0000256" key="14">
    <source>
        <dbReference type="SAM" id="SignalP"/>
    </source>
</evidence>
<dbReference type="InterPro" id="IPR000719">
    <property type="entry name" value="Prot_kinase_dom"/>
</dbReference>
<dbReference type="Gene3D" id="1.10.510.10">
    <property type="entry name" value="Transferase(Phosphotransferase) domain 1"/>
    <property type="match status" value="1"/>
</dbReference>
<keyword evidence="13" id="KW-1133">Transmembrane helix</keyword>
<dbReference type="CDD" id="cd00028">
    <property type="entry name" value="B_lectin"/>
    <property type="match status" value="1"/>
</dbReference>
<evidence type="ECO:0000256" key="9">
    <source>
        <dbReference type="ARBA" id="ARBA00023180"/>
    </source>
</evidence>
<comment type="caution">
    <text evidence="19">The sequence shown here is derived from an EMBL/GenBank/DDBJ whole genome shotgun (WGS) entry which is preliminary data.</text>
</comment>
<feature type="domain" description="EGF-like" evidence="16">
    <location>
        <begin position="295"/>
        <end position="331"/>
    </location>
</feature>
<gene>
    <name evidence="19" type="ORF">COLO4_13052</name>
</gene>
<dbReference type="CDD" id="cd01098">
    <property type="entry name" value="PAN_AP_plant"/>
    <property type="match status" value="1"/>
</dbReference>
<keyword evidence="5" id="KW-0547">Nucleotide-binding</keyword>
<dbReference type="FunFam" id="2.90.10.10:FF:000005">
    <property type="entry name" value="G-type lectin S-receptor-like serine/threonine-protein kinase"/>
    <property type="match status" value="1"/>
</dbReference>
<dbReference type="PANTHER" id="PTHR32444">
    <property type="entry name" value="BULB-TYPE LECTIN DOMAIN-CONTAINING PROTEIN"/>
    <property type="match status" value="1"/>
</dbReference>
<evidence type="ECO:0000313" key="20">
    <source>
        <dbReference type="Proteomes" id="UP000187203"/>
    </source>
</evidence>
<dbReference type="Pfam" id="PF07714">
    <property type="entry name" value="PK_Tyr_Ser-Thr"/>
    <property type="match status" value="2"/>
</dbReference>
<proteinExistence type="predicted"/>
<dbReference type="InterPro" id="IPR011009">
    <property type="entry name" value="Kinase-like_dom_sf"/>
</dbReference>